<gene>
    <name evidence="4" type="ORF">PACTADRAFT_52028</name>
</gene>
<dbReference type="Gene3D" id="1.10.10.10">
    <property type="entry name" value="Winged helix-like DNA-binding domain superfamily/Winged helix DNA-binding domain"/>
    <property type="match status" value="1"/>
</dbReference>
<evidence type="ECO:0000256" key="3">
    <source>
        <dbReference type="ARBA" id="ARBA00022927"/>
    </source>
</evidence>
<dbReference type="Pfam" id="PF05871">
    <property type="entry name" value="ESCRT-II"/>
    <property type="match status" value="1"/>
</dbReference>
<dbReference type="PANTHER" id="PTHR13149">
    <property type="entry name" value="VACUOLAR PROTEIN SORTING-ASSOCIATED PROTEIN VPS25"/>
    <property type="match status" value="1"/>
</dbReference>
<dbReference type="InterPro" id="IPR036390">
    <property type="entry name" value="WH_DNA-bd_sf"/>
</dbReference>
<dbReference type="InterPro" id="IPR008570">
    <property type="entry name" value="ESCRT-II_cplx_Vps25-sub"/>
</dbReference>
<proteinExistence type="inferred from homology"/>
<dbReference type="GO" id="GO:0043328">
    <property type="term" value="P:protein transport to vacuole involved in ubiquitin-dependent protein catabolic process via the multivesicular body sorting pathway"/>
    <property type="evidence" value="ECO:0007669"/>
    <property type="project" value="TreeGrafter"/>
</dbReference>
<keyword evidence="5" id="KW-1185">Reference proteome</keyword>
<dbReference type="SUPFAM" id="SSF46785">
    <property type="entry name" value="Winged helix' DNA-binding domain"/>
    <property type="match status" value="2"/>
</dbReference>
<dbReference type="GO" id="GO:0000122">
    <property type="term" value="P:negative regulation of transcription by RNA polymerase II"/>
    <property type="evidence" value="ECO:0007669"/>
    <property type="project" value="EnsemblFungi"/>
</dbReference>
<dbReference type="OrthoDB" id="245150at2759"/>
<sequence length="201" mass="23875">MNEKEFKFPSIYEFPPFFTKQPNLSTYNSQLSIWCKLILEYCKFYKIWQLNIEGKVISINDESDETIGLSLPTKIKENSIFENKSINRRLKPDFIKDIISELQRQQHLEFIDNTTNQQQFYIFWYTVEEWSSLILQWIENTGQQGTVLTLFELRNSPLSSNQEFHNMDHGVLIKVLNKLVEKKRATIMKDEQNQIVGVKII</sequence>
<dbReference type="InterPro" id="IPR014041">
    <property type="entry name" value="ESCRT-II_cplx_Vps25-sub_N"/>
</dbReference>
<comment type="similarity">
    <text evidence="1">Belongs to the VPS25 family.</text>
</comment>
<dbReference type="InterPro" id="IPR036388">
    <property type="entry name" value="WH-like_DNA-bd_sf"/>
</dbReference>
<keyword evidence="2" id="KW-0813">Transport</keyword>
<dbReference type="STRING" id="669874.A0A1E4TNV9"/>
<evidence type="ECO:0000256" key="1">
    <source>
        <dbReference type="ARBA" id="ARBA00009674"/>
    </source>
</evidence>
<evidence type="ECO:0008006" key="6">
    <source>
        <dbReference type="Google" id="ProtNLM"/>
    </source>
</evidence>
<dbReference type="EMBL" id="KV454018">
    <property type="protein sequence ID" value="ODV93440.1"/>
    <property type="molecule type" value="Genomic_DNA"/>
</dbReference>
<protein>
    <recommendedName>
        <fullName evidence="6">ESCRT-II complex subunit VPS25</fullName>
    </recommendedName>
</protein>
<accession>A0A1E4TNV9</accession>
<reference evidence="5" key="1">
    <citation type="submission" date="2016-05" db="EMBL/GenBank/DDBJ databases">
        <title>Comparative genomics of biotechnologically important yeasts.</title>
        <authorList>
            <consortium name="DOE Joint Genome Institute"/>
            <person name="Riley R."/>
            <person name="Haridas S."/>
            <person name="Wolfe K.H."/>
            <person name="Lopes M.R."/>
            <person name="Hittinger C.T."/>
            <person name="Goker M."/>
            <person name="Salamov A."/>
            <person name="Wisecaver J."/>
            <person name="Long T.M."/>
            <person name="Aerts A.L."/>
            <person name="Barry K."/>
            <person name="Choi C."/>
            <person name="Clum A."/>
            <person name="Coughlan A.Y."/>
            <person name="Deshpande S."/>
            <person name="Douglass A.P."/>
            <person name="Hanson S.J."/>
            <person name="Klenk H.-P."/>
            <person name="Labutti K."/>
            <person name="Lapidus A."/>
            <person name="Lindquist E."/>
            <person name="Lipzen A."/>
            <person name="Meier-Kolthoff J.P."/>
            <person name="Ohm R.A."/>
            <person name="Otillar R.P."/>
            <person name="Pangilinan J."/>
            <person name="Peng Y."/>
            <person name="Rokas A."/>
            <person name="Rosa C.A."/>
            <person name="Scheuner C."/>
            <person name="Sibirny A.A."/>
            <person name="Slot J.C."/>
            <person name="Stielow J.B."/>
            <person name="Sun H."/>
            <person name="Kurtzman C.P."/>
            <person name="Blackwell M."/>
            <person name="Grigoriev I.V."/>
            <person name="Jeffries T.W."/>
        </authorList>
    </citation>
    <scope>NUCLEOTIDE SEQUENCE [LARGE SCALE GENOMIC DNA]</scope>
    <source>
        <strain evidence="5">NRRL Y-2460</strain>
    </source>
</reference>
<evidence type="ECO:0000256" key="2">
    <source>
        <dbReference type="ARBA" id="ARBA00022448"/>
    </source>
</evidence>
<dbReference type="PANTHER" id="PTHR13149:SF0">
    <property type="entry name" value="VACUOLAR PROTEIN-SORTING-ASSOCIATED PROTEIN 25"/>
    <property type="match status" value="1"/>
</dbReference>
<dbReference type="Proteomes" id="UP000094236">
    <property type="component" value="Unassembled WGS sequence"/>
</dbReference>
<dbReference type="GO" id="GO:0000814">
    <property type="term" value="C:ESCRT II complex"/>
    <property type="evidence" value="ECO:0007669"/>
    <property type="project" value="EnsemblFungi"/>
</dbReference>
<dbReference type="GO" id="GO:0042803">
    <property type="term" value="F:protein homodimerization activity"/>
    <property type="evidence" value="ECO:0007669"/>
    <property type="project" value="TreeGrafter"/>
</dbReference>
<dbReference type="GO" id="GO:0006623">
    <property type="term" value="P:protein targeting to vacuole"/>
    <property type="evidence" value="ECO:0007669"/>
    <property type="project" value="EnsemblFungi"/>
</dbReference>
<evidence type="ECO:0000313" key="4">
    <source>
        <dbReference type="EMBL" id="ODV93440.1"/>
    </source>
</evidence>
<dbReference type="Gene3D" id="1.10.10.570">
    <property type="entry name" value="Winged helix' DNA-binding domain. Chain C. Domain 1"/>
    <property type="match status" value="1"/>
</dbReference>
<keyword evidence="3" id="KW-0653">Protein transport</keyword>
<organism evidence="4 5">
    <name type="scientific">Pachysolen tannophilus NRRL Y-2460</name>
    <dbReference type="NCBI Taxonomy" id="669874"/>
    <lineage>
        <taxon>Eukaryota</taxon>
        <taxon>Fungi</taxon>
        <taxon>Dikarya</taxon>
        <taxon>Ascomycota</taxon>
        <taxon>Saccharomycotina</taxon>
        <taxon>Pichiomycetes</taxon>
        <taxon>Pachysolenaceae</taxon>
        <taxon>Pachysolen</taxon>
    </lineage>
</organism>
<dbReference type="GO" id="GO:1904669">
    <property type="term" value="P:ATP export"/>
    <property type="evidence" value="ECO:0007669"/>
    <property type="project" value="EnsemblFungi"/>
</dbReference>
<evidence type="ECO:0000313" key="5">
    <source>
        <dbReference type="Proteomes" id="UP000094236"/>
    </source>
</evidence>
<name>A0A1E4TNV9_PACTA</name>
<dbReference type="GO" id="GO:0005198">
    <property type="term" value="F:structural molecule activity"/>
    <property type="evidence" value="ECO:0007669"/>
    <property type="project" value="EnsemblFungi"/>
</dbReference>
<dbReference type="AlphaFoldDB" id="A0A1E4TNV9"/>